<gene>
    <name evidence="5" type="ORF">B0A54_11439</name>
</gene>
<protein>
    <recommendedName>
        <fullName evidence="7">FAD/NAD(P)-binding domain-containing protein</fullName>
    </recommendedName>
</protein>
<dbReference type="OrthoDB" id="66881at2759"/>
<keyword evidence="4" id="KW-0560">Oxidoreductase</keyword>
<evidence type="ECO:0000256" key="3">
    <source>
        <dbReference type="ARBA" id="ARBA00022827"/>
    </source>
</evidence>
<dbReference type="EMBL" id="NAJP01000051">
    <property type="protein sequence ID" value="TKA37481.1"/>
    <property type="molecule type" value="Genomic_DNA"/>
</dbReference>
<name>A0A4U0UNP8_9PEZI</name>
<dbReference type="GO" id="GO:0004499">
    <property type="term" value="F:N,N-dimethylaniline monooxygenase activity"/>
    <property type="evidence" value="ECO:0007669"/>
    <property type="project" value="InterPro"/>
</dbReference>
<sequence>MGVVDTSTRSLADLINSPFEFLYRLLEHLLSLIFSPNPPPPHADLSRPRIAIIGAGITGVSSAAHCVGHGFEVTIFESGDRKALGGIWAKVNNTSGLQIHSIMYRFFPAVDWAGGYPNQQQIVGQVQKLWRQYHLDERTRFETKVEKVYKGRQGRWIVNDESYGRFDGVMACVGTCGDTKTPHIPGQDSFQGSVFHSSQLDGKDARGRKVLVVGGGASAVEALEFTIHEDAAQTTVLARSEKWIIPRNPFVDILLSLNILGAETSLSWIPENLLRLFFYRDLSDLSPPPNSGKGLYTETPMVNNDILQQVRSGKAQWLRGDVVRFEPTGIVFKHRASGVPKNGPGREELLPADLVILATGYSRPSLAFLPHECFEEHYSPPNWYLQVFPPKHPDICANNCTYVNAIGAVGNWHIGIYTRFLLMFLVDPLARPSESRMKTWIDFTRWVKRRAPTGALDFFTYAELVYWFVFVILVNPFRWKWAPFVLCGVGAALPRRVVEEEDELRDGFAAARDKAR</sequence>
<dbReference type="STRING" id="329885.A0A4U0UNP8"/>
<dbReference type="PRINTS" id="PR00469">
    <property type="entry name" value="PNDRDTASEII"/>
</dbReference>
<dbReference type="SUPFAM" id="SSF51905">
    <property type="entry name" value="FAD/NAD(P)-binding domain"/>
    <property type="match status" value="1"/>
</dbReference>
<keyword evidence="3" id="KW-0274">FAD</keyword>
<comment type="caution">
    <text evidence="5">The sequence shown here is derived from an EMBL/GenBank/DDBJ whole genome shotgun (WGS) entry which is preliminary data.</text>
</comment>
<evidence type="ECO:0008006" key="7">
    <source>
        <dbReference type="Google" id="ProtNLM"/>
    </source>
</evidence>
<dbReference type="Proteomes" id="UP000310066">
    <property type="component" value="Unassembled WGS sequence"/>
</dbReference>
<dbReference type="PANTHER" id="PTHR23023">
    <property type="entry name" value="DIMETHYLANILINE MONOOXYGENASE"/>
    <property type="match status" value="1"/>
</dbReference>
<accession>A0A4U0UNP8</accession>
<evidence type="ECO:0000313" key="6">
    <source>
        <dbReference type="Proteomes" id="UP000310066"/>
    </source>
</evidence>
<reference evidence="5 6" key="1">
    <citation type="submission" date="2017-03" db="EMBL/GenBank/DDBJ databases">
        <title>Genomes of endolithic fungi from Antarctica.</title>
        <authorList>
            <person name="Coleine C."/>
            <person name="Masonjones S."/>
            <person name="Stajich J.E."/>
        </authorList>
    </citation>
    <scope>NUCLEOTIDE SEQUENCE [LARGE SCALE GENOMIC DNA]</scope>
    <source>
        <strain evidence="5 6">CCFEE 5311</strain>
    </source>
</reference>
<dbReference type="AlphaFoldDB" id="A0A4U0UNP8"/>
<dbReference type="Pfam" id="PF00743">
    <property type="entry name" value="FMO-like"/>
    <property type="match status" value="1"/>
</dbReference>
<evidence type="ECO:0000256" key="4">
    <source>
        <dbReference type="ARBA" id="ARBA00023002"/>
    </source>
</evidence>
<evidence type="ECO:0000256" key="1">
    <source>
        <dbReference type="ARBA" id="ARBA00009183"/>
    </source>
</evidence>
<organism evidence="5 6">
    <name type="scientific">Friedmanniomyces endolithicus</name>
    <dbReference type="NCBI Taxonomy" id="329885"/>
    <lineage>
        <taxon>Eukaryota</taxon>
        <taxon>Fungi</taxon>
        <taxon>Dikarya</taxon>
        <taxon>Ascomycota</taxon>
        <taxon>Pezizomycotina</taxon>
        <taxon>Dothideomycetes</taxon>
        <taxon>Dothideomycetidae</taxon>
        <taxon>Mycosphaerellales</taxon>
        <taxon>Teratosphaeriaceae</taxon>
        <taxon>Friedmanniomyces</taxon>
    </lineage>
</organism>
<dbReference type="InterPro" id="IPR050346">
    <property type="entry name" value="FMO-like"/>
</dbReference>
<dbReference type="GO" id="GO:0050661">
    <property type="term" value="F:NADP binding"/>
    <property type="evidence" value="ECO:0007669"/>
    <property type="project" value="InterPro"/>
</dbReference>
<evidence type="ECO:0000313" key="5">
    <source>
        <dbReference type="EMBL" id="TKA37481.1"/>
    </source>
</evidence>
<proteinExistence type="inferred from homology"/>
<dbReference type="InterPro" id="IPR020946">
    <property type="entry name" value="Flavin_mOase-like"/>
</dbReference>
<comment type="similarity">
    <text evidence="1">Belongs to the FMO family.</text>
</comment>
<dbReference type="InterPro" id="IPR036188">
    <property type="entry name" value="FAD/NAD-bd_sf"/>
</dbReference>
<dbReference type="GO" id="GO:0050660">
    <property type="term" value="F:flavin adenine dinucleotide binding"/>
    <property type="evidence" value="ECO:0007669"/>
    <property type="project" value="InterPro"/>
</dbReference>
<dbReference type="Gene3D" id="3.50.50.60">
    <property type="entry name" value="FAD/NAD(P)-binding domain"/>
    <property type="match status" value="1"/>
</dbReference>
<keyword evidence="2" id="KW-0285">Flavoprotein</keyword>
<evidence type="ECO:0000256" key="2">
    <source>
        <dbReference type="ARBA" id="ARBA00022630"/>
    </source>
</evidence>